<name>A0A498RAZ0_9FIRM</name>
<evidence type="ECO:0008006" key="3">
    <source>
        <dbReference type="Google" id="ProtNLM"/>
    </source>
</evidence>
<gene>
    <name evidence="1" type="ORF">LUCI_5204</name>
</gene>
<protein>
    <recommendedName>
        <fullName evidence="3">DUF600 domain-containing protein</fullName>
    </recommendedName>
</protein>
<proteinExistence type="predicted"/>
<dbReference type="RefSeq" id="WP_122630749.1">
    <property type="nucleotide sequence ID" value="NZ_UPPP01000134.1"/>
</dbReference>
<accession>A0A498RAZ0</accession>
<dbReference type="Proteomes" id="UP000277811">
    <property type="component" value="Unassembled WGS sequence"/>
</dbReference>
<organism evidence="1 2">
    <name type="scientific">Lucifera butyrica</name>
    <dbReference type="NCBI Taxonomy" id="1351585"/>
    <lineage>
        <taxon>Bacteria</taxon>
        <taxon>Bacillati</taxon>
        <taxon>Bacillota</taxon>
        <taxon>Negativicutes</taxon>
        <taxon>Veillonellales</taxon>
        <taxon>Veillonellaceae</taxon>
        <taxon>Lucifera</taxon>
    </lineage>
</organism>
<reference evidence="1 2" key="1">
    <citation type="submission" date="2018-06" db="EMBL/GenBank/DDBJ databases">
        <authorList>
            <person name="Strepis N."/>
        </authorList>
    </citation>
    <scope>NUCLEOTIDE SEQUENCE [LARGE SCALE GENOMIC DNA]</scope>
    <source>
        <strain evidence="1">LUCI</strain>
    </source>
</reference>
<dbReference type="OrthoDB" id="2451627at2"/>
<dbReference type="AlphaFoldDB" id="A0A498RAZ0"/>
<sequence length="151" mass="17674">MNKSFEDCFSELQADMVSICLEYVKNRADKIFIYCSFESDIISSDYYYKINGRIVERHKLNDAVLSSEKYDVSIERQRGVIKILNGNIGKIIEICKEYGREMPTEMKLVYDVQKNSLKATYKYELQYANDPVKTADDIAMEWFQQIQAENS</sequence>
<evidence type="ECO:0000313" key="2">
    <source>
        <dbReference type="Proteomes" id="UP000277811"/>
    </source>
</evidence>
<evidence type="ECO:0000313" key="1">
    <source>
        <dbReference type="EMBL" id="VBB09906.1"/>
    </source>
</evidence>
<keyword evidence="2" id="KW-1185">Reference proteome</keyword>
<dbReference type="EMBL" id="UPPP01000134">
    <property type="protein sequence ID" value="VBB09906.1"/>
    <property type="molecule type" value="Genomic_DNA"/>
</dbReference>